<evidence type="ECO:0000256" key="1">
    <source>
        <dbReference type="SAM" id="MobiDB-lite"/>
    </source>
</evidence>
<feature type="region of interest" description="Disordered" evidence="1">
    <location>
        <begin position="77"/>
        <end position="160"/>
    </location>
</feature>
<gene>
    <name evidence="2" type="ORF">PHMEG_00024759</name>
</gene>
<keyword evidence="3" id="KW-1185">Reference proteome</keyword>
<dbReference type="AlphaFoldDB" id="A0A225VDW5"/>
<protein>
    <submittedName>
        <fullName evidence="2">Uncharacterized protein</fullName>
    </submittedName>
</protein>
<proteinExistence type="predicted"/>
<feature type="non-terminal residue" evidence="2">
    <location>
        <position position="357"/>
    </location>
</feature>
<sequence length="357" mass="40476">MDTDRCTLTDAESAIQGRTTEDVVVHVSLRKNVLVGFLRRALILSFLNEVPWFKHVPEELFDRALAEPEDWELGIAEGVNPWPSVPLQPRDSPSPSEHEEDASGANATSKNPTGKRSKRVTPLTPSPGKSSSSRTPQKKTAPALSDVSSNDEDIAPRRVKTLPWTPEMGYEGYHTDTRLAKSWIIHNTRYSPQTSEGGFPDYEVITDEVLSVAERVPVAEYQDIIETQAPWDDMFGERVRWERTHWIVLKRNVEAHALLHQDRAGRQRKYERALKDVQADVATLPPPERKLFRTEAAFWRHSRKPCVWIPMDPDAHKTLRAQLDKLGQREPARLCWGSSCPEERIAEGVSPAVWGTR</sequence>
<accession>A0A225VDW5</accession>
<dbReference type="EMBL" id="NBNE01005482">
    <property type="protein sequence ID" value="OWZ03502.1"/>
    <property type="molecule type" value="Genomic_DNA"/>
</dbReference>
<name>A0A225VDW5_9STRA</name>
<reference evidence="3" key="1">
    <citation type="submission" date="2017-03" db="EMBL/GenBank/DDBJ databases">
        <title>Phytopthora megakarya and P. palmivora, two closely related causual agents of cacao black pod achieved similar genome size and gene model numbers by different mechanisms.</title>
        <authorList>
            <person name="Ali S."/>
            <person name="Shao J."/>
            <person name="Larry D.J."/>
            <person name="Kronmiller B."/>
            <person name="Shen D."/>
            <person name="Strem M.D."/>
            <person name="Melnick R.L."/>
            <person name="Guiltinan M.J."/>
            <person name="Tyler B.M."/>
            <person name="Meinhardt L.W."/>
            <person name="Bailey B.A."/>
        </authorList>
    </citation>
    <scope>NUCLEOTIDE SEQUENCE [LARGE SCALE GENOMIC DNA]</scope>
    <source>
        <strain evidence="3">zdho120</strain>
    </source>
</reference>
<organism evidence="2 3">
    <name type="scientific">Phytophthora megakarya</name>
    <dbReference type="NCBI Taxonomy" id="4795"/>
    <lineage>
        <taxon>Eukaryota</taxon>
        <taxon>Sar</taxon>
        <taxon>Stramenopiles</taxon>
        <taxon>Oomycota</taxon>
        <taxon>Peronosporomycetes</taxon>
        <taxon>Peronosporales</taxon>
        <taxon>Peronosporaceae</taxon>
        <taxon>Phytophthora</taxon>
    </lineage>
</organism>
<comment type="caution">
    <text evidence="2">The sequence shown here is derived from an EMBL/GenBank/DDBJ whole genome shotgun (WGS) entry which is preliminary data.</text>
</comment>
<evidence type="ECO:0000313" key="2">
    <source>
        <dbReference type="EMBL" id="OWZ03502.1"/>
    </source>
</evidence>
<dbReference type="Proteomes" id="UP000198211">
    <property type="component" value="Unassembled WGS sequence"/>
</dbReference>
<evidence type="ECO:0000313" key="3">
    <source>
        <dbReference type="Proteomes" id="UP000198211"/>
    </source>
</evidence>